<sequence length="633" mass="69066">MAIDQSEPGREPVDGRRTALDAENEVSDRVSLVKEEEETAVEAQPERPPLIYRLAPYFAYVAFAVYLLNDLWGDPAGRMLLDNYQDQVFFEWLLTNGANAIAHGDNPLFSAKINAPYGLNLMANTSVLALALPLSPITMIFGADVTFVLITTMALAGTASGWYFALNRLLDHRMAAAIGGAFCGFAPAMISQATGHPNISGQYVLPFVVLAVFSLGKPGRHPVMRGLILAGLVIVQVFINEELLFLTALGLFVFLVPYAFARPRELAQRVPDALKSLATTAVVAGVALAYPLYQQFFGKGYYRGLPDYILLYGADLAGYWTFARRSVAGDPLITAKIAQGSTEENSFFGWPLLLVLLAVVIWLRRDAIVRSLAITGVVFTLLSLGSEPKMNGEPLDIVAPWGWLDALPLFDSVVPTRLALVVTPVVGCMLAVAVKRFDEAVHRRAATTTLGDTAAEGTVVRLLGVVVLAMVLGPLTPTPLPVFERPYVPPFFTTAMYKDHIPRDGVVLGVPPGWGPALHTMQWQTATNLDFRIFGGYYLAPNPNEPDRVAMFGPIYPPTMSMLGQIAEQNVMVTVTPEIRAQAATDFRATEVTTLVMPAHHWRAEELRTVLDQLVGPGELVGGMWVWDVRPML</sequence>
<feature type="transmembrane region" description="Helical" evidence="2">
    <location>
        <begin position="368"/>
        <end position="386"/>
    </location>
</feature>
<dbReference type="AlphaFoldDB" id="A0A8J4E655"/>
<organism evidence="4 5">
    <name type="scientific">Virgisporangium aurantiacum</name>
    <dbReference type="NCBI Taxonomy" id="175570"/>
    <lineage>
        <taxon>Bacteria</taxon>
        <taxon>Bacillati</taxon>
        <taxon>Actinomycetota</taxon>
        <taxon>Actinomycetes</taxon>
        <taxon>Micromonosporales</taxon>
        <taxon>Micromonosporaceae</taxon>
        <taxon>Virgisporangium</taxon>
    </lineage>
</organism>
<dbReference type="Proteomes" id="UP000612585">
    <property type="component" value="Unassembled WGS sequence"/>
</dbReference>
<reference evidence="4" key="1">
    <citation type="submission" date="2021-01" db="EMBL/GenBank/DDBJ databases">
        <title>Whole genome shotgun sequence of Virgisporangium aurantiacum NBRC 16421.</title>
        <authorList>
            <person name="Komaki H."/>
            <person name="Tamura T."/>
        </authorList>
    </citation>
    <scope>NUCLEOTIDE SEQUENCE</scope>
    <source>
        <strain evidence="4">NBRC 16421</strain>
    </source>
</reference>
<keyword evidence="2" id="KW-0812">Transmembrane</keyword>
<protein>
    <submittedName>
        <fullName evidence="4">Glycosyl transferase</fullName>
    </submittedName>
</protein>
<feature type="transmembrane region" description="Helical" evidence="2">
    <location>
        <begin position="121"/>
        <end position="141"/>
    </location>
</feature>
<dbReference type="InterPro" id="IPR046278">
    <property type="entry name" value="DUF6311"/>
</dbReference>
<comment type="caution">
    <text evidence="4">The sequence shown here is derived from an EMBL/GenBank/DDBJ whole genome shotgun (WGS) entry which is preliminary data.</text>
</comment>
<evidence type="ECO:0000313" key="4">
    <source>
        <dbReference type="EMBL" id="GIJ63700.1"/>
    </source>
</evidence>
<keyword evidence="4" id="KW-0808">Transferase</keyword>
<feature type="compositionally biased region" description="Basic and acidic residues" evidence="1">
    <location>
        <begin position="7"/>
        <end position="34"/>
    </location>
</feature>
<evidence type="ECO:0000259" key="3">
    <source>
        <dbReference type="Pfam" id="PF19830"/>
    </source>
</evidence>
<evidence type="ECO:0000313" key="5">
    <source>
        <dbReference type="Proteomes" id="UP000612585"/>
    </source>
</evidence>
<gene>
    <name evidence="4" type="ORF">Vau01_112160</name>
</gene>
<keyword evidence="2" id="KW-1133">Transmembrane helix</keyword>
<keyword evidence="2" id="KW-0472">Membrane</keyword>
<dbReference type="Pfam" id="PF19830">
    <property type="entry name" value="DUF6311"/>
    <property type="match status" value="1"/>
</dbReference>
<accession>A0A8J4E655</accession>
<feature type="transmembrane region" description="Helical" evidence="2">
    <location>
        <begin position="273"/>
        <end position="293"/>
    </location>
</feature>
<proteinExistence type="predicted"/>
<dbReference type="EMBL" id="BOPG01000101">
    <property type="protein sequence ID" value="GIJ63700.1"/>
    <property type="molecule type" value="Genomic_DNA"/>
</dbReference>
<feature type="transmembrane region" description="Helical" evidence="2">
    <location>
        <begin position="173"/>
        <end position="193"/>
    </location>
</feature>
<feature type="region of interest" description="Disordered" evidence="1">
    <location>
        <begin position="1"/>
        <end position="41"/>
    </location>
</feature>
<feature type="transmembrane region" description="Helical" evidence="2">
    <location>
        <begin position="347"/>
        <end position="363"/>
    </location>
</feature>
<feature type="domain" description="DUF6311" evidence="3">
    <location>
        <begin position="108"/>
        <end position="412"/>
    </location>
</feature>
<feature type="transmembrane region" description="Helical" evidence="2">
    <location>
        <begin position="414"/>
        <end position="434"/>
    </location>
</feature>
<feature type="transmembrane region" description="Helical" evidence="2">
    <location>
        <begin position="147"/>
        <end position="166"/>
    </location>
</feature>
<dbReference type="RefSeq" id="WP_204010802.1">
    <property type="nucleotide sequence ID" value="NZ_BOPG01000101.1"/>
</dbReference>
<feature type="transmembrane region" description="Helical" evidence="2">
    <location>
        <begin position="199"/>
        <end position="216"/>
    </location>
</feature>
<keyword evidence="5" id="KW-1185">Reference proteome</keyword>
<feature type="transmembrane region" description="Helical" evidence="2">
    <location>
        <begin position="245"/>
        <end position="261"/>
    </location>
</feature>
<feature type="transmembrane region" description="Helical" evidence="2">
    <location>
        <begin position="223"/>
        <end position="239"/>
    </location>
</feature>
<evidence type="ECO:0000256" key="2">
    <source>
        <dbReference type="SAM" id="Phobius"/>
    </source>
</evidence>
<evidence type="ECO:0000256" key="1">
    <source>
        <dbReference type="SAM" id="MobiDB-lite"/>
    </source>
</evidence>
<dbReference type="GO" id="GO:0016740">
    <property type="term" value="F:transferase activity"/>
    <property type="evidence" value="ECO:0007669"/>
    <property type="project" value="UniProtKB-KW"/>
</dbReference>
<name>A0A8J4E655_9ACTN</name>